<dbReference type="InterPro" id="IPR036610">
    <property type="entry name" value="PEBP-like_sf"/>
</dbReference>
<organism evidence="1 2">
    <name type="scientific">Candidatus Nomurabacteria bacterium RIFCSPHIGHO2_01_FULL_42_16</name>
    <dbReference type="NCBI Taxonomy" id="1801743"/>
    <lineage>
        <taxon>Bacteria</taxon>
        <taxon>Candidatus Nomuraibacteriota</taxon>
    </lineage>
</organism>
<evidence type="ECO:0000313" key="1">
    <source>
        <dbReference type="EMBL" id="OGI70681.1"/>
    </source>
</evidence>
<reference evidence="1 2" key="1">
    <citation type="journal article" date="2016" name="Nat. Commun.">
        <title>Thousands of microbial genomes shed light on interconnected biogeochemical processes in an aquifer system.</title>
        <authorList>
            <person name="Anantharaman K."/>
            <person name="Brown C.T."/>
            <person name="Hug L.A."/>
            <person name="Sharon I."/>
            <person name="Castelle C.J."/>
            <person name="Probst A.J."/>
            <person name="Thomas B.C."/>
            <person name="Singh A."/>
            <person name="Wilkins M.J."/>
            <person name="Karaoz U."/>
            <person name="Brodie E.L."/>
            <person name="Williams K.H."/>
            <person name="Hubbard S.S."/>
            <person name="Banfield J.F."/>
        </authorList>
    </citation>
    <scope>NUCLEOTIDE SEQUENCE [LARGE SCALE GENOMIC DNA]</scope>
</reference>
<dbReference type="InterPro" id="IPR005247">
    <property type="entry name" value="YbhB_YbcL/LppC-like"/>
</dbReference>
<name>A0A1F6VLW9_9BACT</name>
<dbReference type="Proteomes" id="UP000178059">
    <property type="component" value="Unassembled WGS sequence"/>
</dbReference>
<dbReference type="SUPFAM" id="SSF49777">
    <property type="entry name" value="PEBP-like"/>
    <property type="match status" value="1"/>
</dbReference>
<dbReference type="STRING" id="1801743.A2824_01150"/>
<dbReference type="NCBIfam" id="TIGR00481">
    <property type="entry name" value="YbhB/YbcL family Raf kinase inhibitor-like protein"/>
    <property type="match status" value="1"/>
</dbReference>
<evidence type="ECO:0008006" key="3">
    <source>
        <dbReference type="Google" id="ProtNLM"/>
    </source>
</evidence>
<dbReference type="PANTHER" id="PTHR30289">
    <property type="entry name" value="UNCHARACTERIZED PROTEIN YBCL-RELATED"/>
    <property type="match status" value="1"/>
</dbReference>
<evidence type="ECO:0000313" key="2">
    <source>
        <dbReference type="Proteomes" id="UP000178059"/>
    </source>
</evidence>
<gene>
    <name evidence="1" type="ORF">A2824_01150</name>
</gene>
<dbReference type="InterPro" id="IPR008914">
    <property type="entry name" value="PEBP"/>
</dbReference>
<dbReference type="CDD" id="cd00865">
    <property type="entry name" value="PEBP_bact_arch"/>
    <property type="match status" value="1"/>
</dbReference>
<dbReference type="AlphaFoldDB" id="A0A1F6VLW9"/>
<sequence>MKIESTAFQNNQSIPSLYTCDGANINPPLTFSDIPAGAKSLALIMDDPDAPMGTWDHWIIFNIPPETKEIKEGLVPEGVLGVTSFRKTGYGGPCPPDREHRYFFKLYALDTILNLPEGSSKKEVEVAMSGHIIAQAELVGKYNRK</sequence>
<protein>
    <recommendedName>
        <fullName evidence="3">Kinase inhibitor</fullName>
    </recommendedName>
</protein>
<dbReference type="Pfam" id="PF01161">
    <property type="entry name" value="PBP"/>
    <property type="match status" value="1"/>
</dbReference>
<accession>A0A1F6VLW9</accession>
<comment type="caution">
    <text evidence="1">The sequence shown here is derived from an EMBL/GenBank/DDBJ whole genome shotgun (WGS) entry which is preliminary data.</text>
</comment>
<dbReference type="Gene3D" id="3.90.280.10">
    <property type="entry name" value="PEBP-like"/>
    <property type="match status" value="1"/>
</dbReference>
<dbReference type="EMBL" id="MFTT01000001">
    <property type="protein sequence ID" value="OGI70681.1"/>
    <property type="molecule type" value="Genomic_DNA"/>
</dbReference>
<proteinExistence type="predicted"/>
<dbReference type="PANTHER" id="PTHR30289:SF1">
    <property type="entry name" value="PEBP (PHOSPHATIDYLETHANOLAMINE-BINDING PROTEIN) FAMILY PROTEIN"/>
    <property type="match status" value="1"/>
</dbReference>